<gene>
    <name evidence="2" type="ORF">CEW83_08490</name>
</gene>
<name>A0A2U8GP31_9RHOO</name>
<dbReference type="Proteomes" id="UP000244930">
    <property type="component" value="Chromosome"/>
</dbReference>
<dbReference type="EMBL" id="CP022187">
    <property type="protein sequence ID" value="AWI75248.1"/>
    <property type="molecule type" value="Genomic_DNA"/>
</dbReference>
<keyword evidence="3" id="KW-1185">Reference proteome</keyword>
<keyword evidence="2" id="KW-0675">Receptor</keyword>
<dbReference type="Pfam" id="PF08447">
    <property type="entry name" value="PAS_3"/>
    <property type="match status" value="1"/>
</dbReference>
<evidence type="ECO:0000313" key="2">
    <source>
        <dbReference type="EMBL" id="AWI75248.1"/>
    </source>
</evidence>
<dbReference type="InterPro" id="IPR035965">
    <property type="entry name" value="PAS-like_dom_sf"/>
</dbReference>
<feature type="domain" description="PAS fold-3" evidence="1">
    <location>
        <begin position="47"/>
        <end position="127"/>
    </location>
</feature>
<dbReference type="Gene3D" id="3.30.450.20">
    <property type="entry name" value="PAS domain"/>
    <property type="match status" value="1"/>
</dbReference>
<dbReference type="KEGG" id="acom:CEW83_08490"/>
<organism evidence="2 3">
    <name type="scientific">Parazoarcus communis</name>
    <dbReference type="NCBI Taxonomy" id="41977"/>
    <lineage>
        <taxon>Bacteria</taxon>
        <taxon>Pseudomonadati</taxon>
        <taxon>Pseudomonadota</taxon>
        <taxon>Betaproteobacteria</taxon>
        <taxon>Rhodocyclales</taxon>
        <taxon>Zoogloeaceae</taxon>
        <taxon>Parazoarcus</taxon>
    </lineage>
</organism>
<evidence type="ECO:0000259" key="1">
    <source>
        <dbReference type="Pfam" id="PF08447"/>
    </source>
</evidence>
<dbReference type="InterPro" id="IPR000014">
    <property type="entry name" value="PAS"/>
</dbReference>
<dbReference type="InterPro" id="IPR013655">
    <property type="entry name" value="PAS_fold_3"/>
</dbReference>
<reference evidence="2 3" key="1">
    <citation type="submission" date="2017-06" db="EMBL/GenBank/DDBJ databases">
        <title>Azoarcus.</title>
        <authorList>
            <person name="Woo J.-H."/>
            <person name="Kim H.-S."/>
        </authorList>
    </citation>
    <scope>NUCLEOTIDE SEQUENCE [LARGE SCALE GENOMIC DNA]</scope>
    <source>
        <strain evidence="2 3">TSPY31</strain>
    </source>
</reference>
<protein>
    <submittedName>
        <fullName evidence="2">Aerotaxis receptor Aer</fullName>
    </submittedName>
</protein>
<dbReference type="SUPFAM" id="SSF55785">
    <property type="entry name" value="PYP-like sensor domain (PAS domain)"/>
    <property type="match status" value="1"/>
</dbReference>
<dbReference type="AlphaFoldDB" id="A0A2U8GP31"/>
<proteinExistence type="predicted"/>
<accession>A0A2U8GP31</accession>
<dbReference type="CDD" id="cd00130">
    <property type="entry name" value="PAS"/>
    <property type="match status" value="1"/>
</dbReference>
<evidence type="ECO:0000313" key="3">
    <source>
        <dbReference type="Proteomes" id="UP000244930"/>
    </source>
</evidence>
<dbReference type="NCBIfam" id="TIGR00229">
    <property type="entry name" value="sensory_box"/>
    <property type="match status" value="1"/>
</dbReference>
<sequence length="191" mass="21434">MCPDDVGRCFRDRESAVKKKIEPNSQEVVLGSGEMIVSKTDLTGRITYANRTFMRIANFAERDLLGVQHNIVRHPDMPRGVYRFMWETLKSGQEFFGLVKNMTADGAYYWVFANVTPDLDASGRAMGYFSVRRPPPADAVRAVVPLYEAMLRAEREAGAANAPDASMALLHKTIEDLNTTYDKFVLGLYKG</sequence>